<evidence type="ECO:0008006" key="3">
    <source>
        <dbReference type="Google" id="ProtNLM"/>
    </source>
</evidence>
<protein>
    <recommendedName>
        <fullName evidence="3">Reverse transcriptase</fullName>
    </recommendedName>
</protein>
<reference evidence="2" key="1">
    <citation type="journal article" date="2016" name="Nature">
        <title>Genome evolution in the allotetraploid frog Xenopus laevis.</title>
        <authorList>
            <person name="Session A.M."/>
            <person name="Uno Y."/>
            <person name="Kwon T."/>
            <person name="Chapman J.A."/>
            <person name="Toyoda A."/>
            <person name="Takahashi S."/>
            <person name="Fukui A."/>
            <person name="Hikosaka A."/>
            <person name="Suzuki A."/>
            <person name="Kondo M."/>
            <person name="van Heeringen S.J."/>
            <person name="Quigley I."/>
            <person name="Heinz S."/>
            <person name="Ogino H."/>
            <person name="Ochi H."/>
            <person name="Hellsten U."/>
            <person name="Lyons J.B."/>
            <person name="Simakov O."/>
            <person name="Putnam N."/>
            <person name="Stites J."/>
            <person name="Kuroki Y."/>
            <person name="Tanaka T."/>
            <person name="Michiue T."/>
            <person name="Watanabe M."/>
            <person name="Bogdanovic O."/>
            <person name="Lister R."/>
            <person name="Georgiou G."/>
            <person name="Paranjpe S.S."/>
            <person name="van Kruijsbergen I."/>
            <person name="Shu S."/>
            <person name="Carlson J."/>
            <person name="Kinoshita T."/>
            <person name="Ohta Y."/>
            <person name="Mawaribuchi S."/>
            <person name="Jenkins J."/>
            <person name="Grimwood J."/>
            <person name="Schmutz J."/>
            <person name="Mitros T."/>
            <person name="Mozaffari S.V."/>
            <person name="Suzuki Y."/>
            <person name="Haramoto Y."/>
            <person name="Yamamoto T.S."/>
            <person name="Takagi C."/>
            <person name="Heald R."/>
            <person name="Miller K."/>
            <person name="Haudenschild C."/>
            <person name="Kitzman J."/>
            <person name="Nakayama T."/>
            <person name="Izutsu Y."/>
            <person name="Robert J."/>
            <person name="Fortriede J."/>
            <person name="Burns K."/>
            <person name="Lotay V."/>
            <person name="Karimi K."/>
            <person name="Yasuoka Y."/>
            <person name="Dichmann D.S."/>
            <person name="Flajnik M.F."/>
            <person name="Houston D.W."/>
            <person name="Shendure J."/>
            <person name="DuPasquier L."/>
            <person name="Vize P.D."/>
            <person name="Zorn A.M."/>
            <person name="Ito M."/>
            <person name="Marcotte E.M."/>
            <person name="Wallingford J.B."/>
            <person name="Ito Y."/>
            <person name="Asashima M."/>
            <person name="Ueno N."/>
            <person name="Matsuda Y."/>
            <person name="Veenstra G.J."/>
            <person name="Fujiyama A."/>
            <person name="Harland R.M."/>
            <person name="Taira M."/>
            <person name="Rokhsar D.S."/>
        </authorList>
    </citation>
    <scope>NUCLEOTIDE SEQUENCE [LARGE SCALE GENOMIC DNA]</scope>
    <source>
        <strain evidence="2">J</strain>
    </source>
</reference>
<dbReference type="Proteomes" id="UP000694892">
    <property type="component" value="Chromosome 2L"/>
</dbReference>
<proteinExistence type="predicted"/>
<dbReference type="AlphaFoldDB" id="A0A974HY12"/>
<sequence length="390" mass="44850">MVVMPKLLYPLWHSPVWVPKAKFDDINKKLRRFIWGKSRHRLGLSTLMRPMGEGGLSLPNMYNYFLAAQLTHLLTPLQLHYHPPLHRLWGAVATSTSFPWNVIFGTKEGLKNVICCVQVRALQKVNELLNIVNIDPRTPLWGNPQFQYLSHVTPPPCWTTKGITSIADVWEADTLLPFAELRRRYGLPCGQWLVYQQMGSALCRQSRNKPICLETSPLLEMLLQPHQKGTLSKIYRKIMSAHVKATPIRSCDAWDNDFHLLTDDQWGEALKAPRYVSYNYNDRCKAPQATLLHTMWECTGLAAYWEGVLKHLSLVLGVVLPADPALCLLGIGIKVLVSPMYRQLISRALFHARRQITMQWKERIILTRQGQLTGKWPSWQKWQDTPLNCD</sequence>
<gene>
    <name evidence="1" type="ORF">XELAEV_18012177mg</name>
</gene>
<name>A0A974HY12_XENLA</name>
<accession>A0A974HY12</accession>
<dbReference type="EMBL" id="CM004468">
    <property type="protein sequence ID" value="OCT94504.1"/>
    <property type="molecule type" value="Genomic_DNA"/>
</dbReference>
<dbReference type="OMA" id="ITKSAYK"/>
<organism evidence="1 2">
    <name type="scientific">Xenopus laevis</name>
    <name type="common">African clawed frog</name>
    <dbReference type="NCBI Taxonomy" id="8355"/>
    <lineage>
        <taxon>Eukaryota</taxon>
        <taxon>Metazoa</taxon>
        <taxon>Chordata</taxon>
        <taxon>Craniata</taxon>
        <taxon>Vertebrata</taxon>
        <taxon>Euteleostomi</taxon>
        <taxon>Amphibia</taxon>
        <taxon>Batrachia</taxon>
        <taxon>Anura</taxon>
        <taxon>Pipoidea</taxon>
        <taxon>Pipidae</taxon>
        <taxon>Xenopodinae</taxon>
        <taxon>Xenopus</taxon>
        <taxon>Xenopus</taxon>
    </lineage>
</organism>
<evidence type="ECO:0000313" key="1">
    <source>
        <dbReference type="EMBL" id="OCT94504.1"/>
    </source>
</evidence>
<evidence type="ECO:0000313" key="2">
    <source>
        <dbReference type="Proteomes" id="UP000694892"/>
    </source>
</evidence>